<organism evidence="2 3">
    <name type="scientific">Candidatus Woesebacteria bacterium RBG_16_36_11</name>
    <dbReference type="NCBI Taxonomy" id="1802481"/>
    <lineage>
        <taxon>Bacteria</taxon>
        <taxon>Candidatus Woeseibacteriota</taxon>
    </lineage>
</organism>
<dbReference type="Pfam" id="PF12961">
    <property type="entry name" value="DUF3850"/>
    <property type="match status" value="1"/>
</dbReference>
<feature type="domain" description="DUF3850" evidence="1">
    <location>
        <begin position="7"/>
        <end position="67"/>
    </location>
</feature>
<proteinExistence type="predicted"/>
<dbReference type="AlphaFoldDB" id="A0A1F7X9X0"/>
<evidence type="ECO:0000259" key="1">
    <source>
        <dbReference type="Pfam" id="PF12961"/>
    </source>
</evidence>
<dbReference type="EMBL" id="MGFT01000011">
    <property type="protein sequence ID" value="OGM11836.1"/>
    <property type="molecule type" value="Genomic_DNA"/>
</dbReference>
<dbReference type="InterPro" id="IPR039440">
    <property type="entry name" value="DUF3850"/>
</dbReference>
<dbReference type="STRING" id="1802481.A2W13_03590"/>
<name>A0A1F7X9X0_9BACT</name>
<evidence type="ECO:0000313" key="2">
    <source>
        <dbReference type="EMBL" id="OGM11836.1"/>
    </source>
</evidence>
<comment type="caution">
    <text evidence="2">The sequence shown here is derived from an EMBL/GenBank/DDBJ whole genome shotgun (WGS) entry which is preliminary data.</text>
</comment>
<protein>
    <recommendedName>
        <fullName evidence="1">DUF3850 domain-containing protein</fullName>
    </recommendedName>
</protein>
<dbReference type="SUPFAM" id="SSF88697">
    <property type="entry name" value="PUA domain-like"/>
    <property type="match status" value="1"/>
</dbReference>
<dbReference type="Proteomes" id="UP000178533">
    <property type="component" value="Unassembled WGS sequence"/>
</dbReference>
<sequence length="88" mass="10685">MRIIEKKAWPELFEKVKSGEKTFDIRLNDFKCKPKDILILREWDPKTRKYTGRKIQIKVTFVLKSKDLSKFWTKEEIKKYGFQVIGFK</sequence>
<evidence type="ECO:0000313" key="3">
    <source>
        <dbReference type="Proteomes" id="UP000178533"/>
    </source>
</evidence>
<gene>
    <name evidence="2" type="ORF">A2W13_03590</name>
</gene>
<dbReference type="InterPro" id="IPR015947">
    <property type="entry name" value="PUA-like_sf"/>
</dbReference>
<reference evidence="2 3" key="1">
    <citation type="journal article" date="2016" name="Nat. Commun.">
        <title>Thousands of microbial genomes shed light on interconnected biogeochemical processes in an aquifer system.</title>
        <authorList>
            <person name="Anantharaman K."/>
            <person name="Brown C.T."/>
            <person name="Hug L.A."/>
            <person name="Sharon I."/>
            <person name="Castelle C.J."/>
            <person name="Probst A.J."/>
            <person name="Thomas B.C."/>
            <person name="Singh A."/>
            <person name="Wilkins M.J."/>
            <person name="Karaoz U."/>
            <person name="Brodie E.L."/>
            <person name="Williams K.H."/>
            <person name="Hubbard S.S."/>
            <person name="Banfield J.F."/>
        </authorList>
    </citation>
    <scope>NUCLEOTIDE SEQUENCE [LARGE SCALE GENOMIC DNA]</scope>
</reference>
<dbReference type="Gene3D" id="2.30.130.30">
    <property type="entry name" value="Hypothetical protein"/>
    <property type="match status" value="1"/>
</dbReference>
<accession>A0A1F7X9X0</accession>